<organism evidence="2 3">
    <name type="scientific">Pomacea canaliculata</name>
    <name type="common">Golden apple snail</name>
    <dbReference type="NCBI Taxonomy" id="400727"/>
    <lineage>
        <taxon>Eukaryota</taxon>
        <taxon>Metazoa</taxon>
        <taxon>Spiralia</taxon>
        <taxon>Lophotrochozoa</taxon>
        <taxon>Mollusca</taxon>
        <taxon>Gastropoda</taxon>
        <taxon>Caenogastropoda</taxon>
        <taxon>Architaenioglossa</taxon>
        <taxon>Ampullarioidea</taxon>
        <taxon>Ampullariidae</taxon>
        <taxon>Pomacea</taxon>
    </lineage>
</organism>
<reference evidence="2 3" key="1">
    <citation type="submission" date="2018-04" db="EMBL/GenBank/DDBJ databases">
        <title>The genome of golden apple snail Pomacea canaliculata provides insight into stress tolerance and invasive adaptation.</title>
        <authorList>
            <person name="Liu C."/>
            <person name="Liu B."/>
            <person name="Ren Y."/>
            <person name="Zhang Y."/>
            <person name="Wang H."/>
            <person name="Li S."/>
            <person name="Jiang F."/>
            <person name="Yin L."/>
            <person name="Zhang G."/>
            <person name="Qian W."/>
            <person name="Fan W."/>
        </authorList>
    </citation>
    <scope>NUCLEOTIDE SEQUENCE [LARGE SCALE GENOMIC DNA]</scope>
    <source>
        <strain evidence="2">SZHN2017</strain>
        <tissue evidence="2">Muscle</tissue>
    </source>
</reference>
<accession>A0A2T7PLM5</accession>
<proteinExistence type="predicted"/>
<evidence type="ECO:0000313" key="2">
    <source>
        <dbReference type="EMBL" id="PVD34331.1"/>
    </source>
</evidence>
<name>A0A2T7PLM5_POMCA</name>
<keyword evidence="3" id="KW-1185">Reference proteome</keyword>
<dbReference type="Proteomes" id="UP000245119">
    <property type="component" value="Linkage Group LG3"/>
</dbReference>
<comment type="caution">
    <text evidence="2">The sequence shown here is derived from an EMBL/GenBank/DDBJ whole genome shotgun (WGS) entry which is preliminary data.</text>
</comment>
<gene>
    <name evidence="2" type="ORF">C0Q70_05602</name>
</gene>
<sequence length="135" mass="14843">MPARPRHAMCVADGTLPSSPVLRHGAVGRTSILTPTNRENVWGNLVLSPNETQPQQHLHTFELHLISRKSVWEKVQSACKAPSSWVVSNGRSVIQCEAGIRSLKPPSGSREDKRVHSRSPNILLHHQSPQSGPRG</sequence>
<evidence type="ECO:0000313" key="3">
    <source>
        <dbReference type="Proteomes" id="UP000245119"/>
    </source>
</evidence>
<dbReference type="AlphaFoldDB" id="A0A2T7PLM5"/>
<protein>
    <submittedName>
        <fullName evidence="2">Uncharacterized protein</fullName>
    </submittedName>
</protein>
<feature type="region of interest" description="Disordered" evidence="1">
    <location>
        <begin position="101"/>
        <end position="135"/>
    </location>
</feature>
<dbReference type="EMBL" id="PZQS01000003">
    <property type="protein sequence ID" value="PVD34331.1"/>
    <property type="molecule type" value="Genomic_DNA"/>
</dbReference>
<evidence type="ECO:0000256" key="1">
    <source>
        <dbReference type="SAM" id="MobiDB-lite"/>
    </source>
</evidence>